<dbReference type="KEGG" id="tcy:Thicy_0556"/>
<name>F6DBU2_THICA</name>
<keyword evidence="3" id="KW-1185">Reference proteome</keyword>
<evidence type="ECO:0000313" key="2">
    <source>
        <dbReference type="EMBL" id="AEG31328.1"/>
    </source>
</evidence>
<dbReference type="STRING" id="717773.Thicy_0556"/>
<dbReference type="InterPro" id="IPR021301">
    <property type="entry name" value="DUF2779"/>
</dbReference>
<dbReference type="InterPro" id="IPR011604">
    <property type="entry name" value="PDDEXK-like_dom_sf"/>
</dbReference>
<dbReference type="eggNOG" id="COG1468">
    <property type="taxonomic scope" value="Bacteria"/>
</dbReference>
<reference evidence="2 3" key="1">
    <citation type="submission" date="2011-05" db="EMBL/GenBank/DDBJ databases">
        <title>Complete sequence of Thioalkalimicrobium cyclicum ALM1.</title>
        <authorList>
            <consortium name="US DOE Joint Genome Institute"/>
            <person name="Lucas S."/>
            <person name="Han J."/>
            <person name="Lapidus A."/>
            <person name="Cheng J.-F."/>
            <person name="Goodwin L."/>
            <person name="Pitluck S."/>
            <person name="Peters L."/>
            <person name="Mikhailova N."/>
            <person name="Davenport K."/>
            <person name="Han C."/>
            <person name="Tapia R."/>
            <person name="Land M."/>
            <person name="Hauser L."/>
            <person name="Kyrpides N."/>
            <person name="Ivanova N."/>
            <person name="Pagani I."/>
            <person name="Kappler U."/>
            <person name="Woyke T."/>
        </authorList>
    </citation>
    <scope>NUCLEOTIDE SEQUENCE [LARGE SCALE GENOMIC DNA]</scope>
    <source>
        <strain evidence="3">DSM 14477 / JCM 11371 / ALM1</strain>
    </source>
</reference>
<gene>
    <name evidence="2" type="ordered locus">Thicy_0556</name>
</gene>
<dbReference type="EMBL" id="CP002776">
    <property type="protein sequence ID" value="AEG31328.1"/>
    <property type="molecule type" value="Genomic_DNA"/>
</dbReference>
<dbReference type="Gene3D" id="3.90.320.10">
    <property type="match status" value="1"/>
</dbReference>
<dbReference type="Proteomes" id="UP000009232">
    <property type="component" value="Chromosome"/>
</dbReference>
<dbReference type="RefSeq" id="WP_013835109.1">
    <property type="nucleotide sequence ID" value="NC_015581.1"/>
</dbReference>
<evidence type="ECO:0000259" key="1">
    <source>
        <dbReference type="Pfam" id="PF11074"/>
    </source>
</evidence>
<dbReference type="AlphaFoldDB" id="F6DBU2"/>
<proteinExistence type="predicted"/>
<accession>F6DBU2</accession>
<feature type="domain" description="DUF2779" evidence="1">
    <location>
        <begin position="290"/>
        <end position="414"/>
    </location>
</feature>
<protein>
    <recommendedName>
        <fullName evidence="1">DUF2779 domain-containing protein</fullName>
    </recommendedName>
</protein>
<dbReference type="HOGENOM" id="CLU_039162_0_0_6"/>
<dbReference type="Pfam" id="PF11074">
    <property type="entry name" value="DUF2779"/>
    <property type="match status" value="1"/>
</dbReference>
<sequence>MLSKSQYIRGLQCHKSLWLLKHRPELRAKPDAEEQALFDTGNTVGDLACQLFPGGVEIKFDPQSFDDMIEQTRQLIADGVEVIYEAAFKQNGIFAMADILVKNGDVWDVYEVKSSTSVKGYHYNDAAVQWVALSEVLTLGRIHIVHLNNQYIRQGELDIQQLFTIDDITANVLTLVDGVPEYLAEMEAMLKADEPQILIGTHCDDPHSCDFKSHCWQDVPDVSVFNLYRMNAAKKFDLYHRGIVQYTDIPSTEPLSSVQRIQVETASSGQPLIQPQIVKDFVDDLTYPLHFFDFETFMEAIPRFDGQKPFMQMPFQYSLHILHENGELIHKEYLGDEFSDPRPDLVVQMIQDLGEQGSIIAFNQSFEISRIKELARDFKDYKPGLLELIPRFKDLIVPFRNLGYYHPDFNGSFSIKSLLPAMFPNDPELDYKQLDIQNGGMAMDAFANLSRLKDPDHRDTIRQALLDYCRLDTLAMVRIYQSLHKI</sequence>
<evidence type="ECO:0000313" key="3">
    <source>
        <dbReference type="Proteomes" id="UP000009232"/>
    </source>
</evidence>
<organism evidence="2 3">
    <name type="scientific">Thiomicrospira cyclica (strain DSM 14477 / JCM 11371 / ALM1)</name>
    <name type="common">Thioalkalimicrobium cyclicum</name>
    <dbReference type="NCBI Taxonomy" id="717773"/>
    <lineage>
        <taxon>Bacteria</taxon>
        <taxon>Pseudomonadati</taxon>
        <taxon>Pseudomonadota</taxon>
        <taxon>Gammaproteobacteria</taxon>
        <taxon>Thiotrichales</taxon>
        <taxon>Piscirickettsiaceae</taxon>
        <taxon>Thiomicrospira</taxon>
    </lineage>
</organism>